<keyword evidence="1" id="KW-0732">Signal</keyword>
<dbReference type="PROSITE" id="PS51257">
    <property type="entry name" value="PROKAR_LIPOPROTEIN"/>
    <property type="match status" value="1"/>
</dbReference>
<reference evidence="3" key="1">
    <citation type="journal article" date="2019" name="Int. J. Syst. Evol. Microbiol.">
        <title>The Global Catalogue of Microorganisms (GCM) 10K type strain sequencing project: providing services to taxonomists for standard genome sequencing and annotation.</title>
        <authorList>
            <consortium name="The Broad Institute Genomics Platform"/>
            <consortium name="The Broad Institute Genome Sequencing Center for Infectious Disease"/>
            <person name="Wu L."/>
            <person name="Ma J."/>
        </authorList>
    </citation>
    <scope>NUCLEOTIDE SEQUENCE [LARGE SCALE GENOMIC DNA]</scope>
    <source>
        <strain evidence="3">KCTC 42498</strain>
    </source>
</reference>
<gene>
    <name evidence="2" type="ORF">ACFSRY_04075</name>
</gene>
<feature type="signal peptide" evidence="1">
    <location>
        <begin position="1"/>
        <end position="21"/>
    </location>
</feature>
<proteinExistence type="predicted"/>
<sequence>MKTYYLAFAALVALSACGSDSADSNYNRAASDELIEEQIDAGTKNSVDSLAEATAEGKILYPIPDTLATLLEQKQPKAKIATLPDQTMAENRLQVHNPLFLRGDFNGNNTLDYAVQVIQNDSIHILAFLDYPARAREVKVATYPATRLVGEWYSTYQLKLAAKDSLVLDNRQQKKVPLKTDGVSVVGEDRTVLYILEGNRFVPLDARKESNVL</sequence>
<comment type="caution">
    <text evidence="2">The sequence shown here is derived from an EMBL/GenBank/DDBJ whole genome shotgun (WGS) entry which is preliminary data.</text>
</comment>
<evidence type="ECO:0000256" key="1">
    <source>
        <dbReference type="SAM" id="SignalP"/>
    </source>
</evidence>
<evidence type="ECO:0008006" key="4">
    <source>
        <dbReference type="Google" id="ProtNLM"/>
    </source>
</evidence>
<dbReference type="EMBL" id="JBHULU010000004">
    <property type="protein sequence ID" value="MFD2513030.1"/>
    <property type="molecule type" value="Genomic_DNA"/>
</dbReference>
<evidence type="ECO:0000313" key="2">
    <source>
        <dbReference type="EMBL" id="MFD2513030.1"/>
    </source>
</evidence>
<keyword evidence="3" id="KW-1185">Reference proteome</keyword>
<evidence type="ECO:0000313" key="3">
    <source>
        <dbReference type="Proteomes" id="UP001597544"/>
    </source>
</evidence>
<dbReference type="RefSeq" id="WP_377503489.1">
    <property type="nucleotide sequence ID" value="NZ_JBHULU010000004.1"/>
</dbReference>
<accession>A0ABW5II26</accession>
<name>A0ABW5II26_9BACT</name>
<feature type="chain" id="PRO_5046912732" description="Lipoprotein" evidence="1">
    <location>
        <begin position="22"/>
        <end position="213"/>
    </location>
</feature>
<protein>
    <recommendedName>
        <fullName evidence="4">Lipoprotein</fullName>
    </recommendedName>
</protein>
<organism evidence="2 3">
    <name type="scientific">Pontibacter locisalis</name>
    <dbReference type="NCBI Taxonomy" id="1719035"/>
    <lineage>
        <taxon>Bacteria</taxon>
        <taxon>Pseudomonadati</taxon>
        <taxon>Bacteroidota</taxon>
        <taxon>Cytophagia</taxon>
        <taxon>Cytophagales</taxon>
        <taxon>Hymenobacteraceae</taxon>
        <taxon>Pontibacter</taxon>
    </lineage>
</organism>
<dbReference type="Proteomes" id="UP001597544">
    <property type="component" value="Unassembled WGS sequence"/>
</dbReference>